<evidence type="ECO:0000256" key="4">
    <source>
        <dbReference type="ARBA" id="ARBA00022771"/>
    </source>
</evidence>
<keyword evidence="8 12" id="KW-0103">Bromodomain</keyword>
<organism evidence="19 20">
    <name type="scientific">Crotophaga sulcirostris</name>
    <name type="common">Groove-billed ani</name>
    <dbReference type="NCBI Taxonomy" id="33598"/>
    <lineage>
        <taxon>Eukaryota</taxon>
        <taxon>Metazoa</taxon>
        <taxon>Chordata</taxon>
        <taxon>Craniata</taxon>
        <taxon>Vertebrata</taxon>
        <taxon>Euteleostomi</taxon>
        <taxon>Archelosauria</taxon>
        <taxon>Archosauria</taxon>
        <taxon>Dinosauria</taxon>
        <taxon>Saurischia</taxon>
        <taxon>Theropoda</taxon>
        <taxon>Coelurosauria</taxon>
        <taxon>Aves</taxon>
        <taxon>Neognathae</taxon>
        <taxon>Neoaves</taxon>
        <taxon>Otidimorphae</taxon>
        <taxon>Cuculiformes</taxon>
        <taxon>Crotophagidae</taxon>
        <taxon>Crotophaga</taxon>
    </lineage>
</organism>
<feature type="region of interest" description="Disordered" evidence="14">
    <location>
        <begin position="534"/>
        <end position="624"/>
    </location>
</feature>
<dbReference type="Pfam" id="PF01429">
    <property type="entry name" value="MBD"/>
    <property type="match status" value="1"/>
</dbReference>
<evidence type="ECO:0000256" key="5">
    <source>
        <dbReference type="ARBA" id="ARBA00022833"/>
    </source>
</evidence>
<dbReference type="CDD" id="cd05503">
    <property type="entry name" value="Bromo_BAZ2A_B_like"/>
    <property type="match status" value="1"/>
</dbReference>
<dbReference type="InterPro" id="IPR001739">
    <property type="entry name" value="Methyl_CpG_DNA-bd"/>
</dbReference>
<dbReference type="SMART" id="SM00571">
    <property type="entry name" value="DDT"/>
    <property type="match status" value="1"/>
</dbReference>
<dbReference type="PROSITE" id="PS50982">
    <property type="entry name" value="MBD"/>
    <property type="match status" value="1"/>
</dbReference>
<feature type="region of interest" description="Disordered" evidence="14">
    <location>
        <begin position="1500"/>
        <end position="1526"/>
    </location>
</feature>
<feature type="domain" description="PHD-type" evidence="16">
    <location>
        <begin position="1888"/>
        <end position="1938"/>
    </location>
</feature>
<dbReference type="Gene3D" id="3.30.890.10">
    <property type="entry name" value="Methyl-cpg-binding Protein 2, Chain A"/>
    <property type="match status" value="1"/>
</dbReference>
<feature type="compositionally biased region" description="Acidic residues" evidence="14">
    <location>
        <begin position="1213"/>
        <end position="1237"/>
    </location>
</feature>
<keyword evidence="4 13" id="KW-0863">Zinc-finger</keyword>
<dbReference type="SUPFAM" id="SSF57903">
    <property type="entry name" value="FYVE/PHD zinc finger"/>
    <property type="match status" value="1"/>
</dbReference>
<dbReference type="CDD" id="cd01397">
    <property type="entry name" value="HAT_MBD"/>
    <property type="match status" value="1"/>
</dbReference>
<keyword evidence="10" id="KW-0539">Nucleus</keyword>
<evidence type="ECO:0000256" key="8">
    <source>
        <dbReference type="ARBA" id="ARBA00023117"/>
    </source>
</evidence>
<name>A0A7K5HKQ3_CROSL</name>
<comment type="similarity">
    <text evidence="2">Belongs to the WAL family.</text>
</comment>
<feature type="domain" description="DDT" evidence="17">
    <location>
        <begin position="1003"/>
        <end position="1068"/>
    </location>
</feature>
<feature type="region of interest" description="Disordered" evidence="14">
    <location>
        <begin position="1427"/>
        <end position="1447"/>
    </location>
</feature>
<dbReference type="PANTHER" id="PTHR45915:SF1">
    <property type="entry name" value="BROMODOMAIN ADJACENT TO ZINC FINGER DOMAIN PROTEIN 2B"/>
    <property type="match status" value="1"/>
</dbReference>
<feature type="non-terminal residue" evidence="19">
    <location>
        <position position="2123"/>
    </location>
</feature>
<dbReference type="FunFam" id="3.30.40.10:FF:000199">
    <property type="entry name" value="Bromodomain adjacent to zinc finger domain 2B"/>
    <property type="match status" value="1"/>
</dbReference>
<evidence type="ECO:0000256" key="7">
    <source>
        <dbReference type="ARBA" id="ARBA00023054"/>
    </source>
</evidence>
<evidence type="ECO:0000313" key="19">
    <source>
        <dbReference type="EMBL" id="NWS69813.1"/>
    </source>
</evidence>
<dbReference type="InterPro" id="IPR016177">
    <property type="entry name" value="DNA-bd_dom_sf"/>
</dbReference>
<dbReference type="InterPro" id="IPR011011">
    <property type="entry name" value="Znf_FYVE_PHD"/>
</dbReference>
<dbReference type="InterPro" id="IPR019787">
    <property type="entry name" value="Znf_PHD-finger"/>
</dbReference>
<dbReference type="InterPro" id="IPR018501">
    <property type="entry name" value="DDT_dom"/>
</dbReference>
<feature type="region of interest" description="Disordered" evidence="14">
    <location>
        <begin position="1178"/>
        <end position="1258"/>
    </location>
</feature>
<protein>
    <recommendedName>
        <fullName evidence="11">Bromodomain adjacent to zinc finger domain protein 2B</fullName>
    </recommendedName>
</protein>
<evidence type="ECO:0000256" key="13">
    <source>
        <dbReference type="PROSITE-ProRule" id="PRU00146"/>
    </source>
</evidence>
<dbReference type="SUPFAM" id="SSF54171">
    <property type="entry name" value="DNA-binding domain"/>
    <property type="match status" value="1"/>
</dbReference>
<feature type="region of interest" description="Disordered" evidence="14">
    <location>
        <begin position="1765"/>
        <end position="1787"/>
    </location>
</feature>
<feature type="compositionally biased region" description="Basic and acidic residues" evidence="14">
    <location>
        <begin position="247"/>
        <end position="263"/>
    </location>
</feature>
<dbReference type="SMART" id="SM00297">
    <property type="entry name" value="BROMO"/>
    <property type="match status" value="1"/>
</dbReference>
<feature type="domain" description="Bromo" evidence="15">
    <location>
        <begin position="2032"/>
        <end position="2102"/>
    </location>
</feature>
<feature type="compositionally biased region" description="Polar residues" evidence="14">
    <location>
        <begin position="265"/>
        <end position="276"/>
    </location>
</feature>
<feature type="compositionally biased region" description="Acidic residues" evidence="14">
    <location>
        <begin position="201"/>
        <end position="227"/>
    </location>
</feature>
<feature type="compositionally biased region" description="Polar residues" evidence="14">
    <location>
        <begin position="83"/>
        <end position="100"/>
    </location>
</feature>
<dbReference type="Gene3D" id="1.20.920.10">
    <property type="entry name" value="Bromodomain-like"/>
    <property type="match status" value="1"/>
</dbReference>
<evidence type="ECO:0000313" key="20">
    <source>
        <dbReference type="Proteomes" id="UP000549499"/>
    </source>
</evidence>
<dbReference type="InterPro" id="IPR018359">
    <property type="entry name" value="Bromodomain_CS"/>
</dbReference>
<dbReference type="Pfam" id="PF00628">
    <property type="entry name" value="PHD"/>
    <property type="match status" value="1"/>
</dbReference>
<dbReference type="InterPro" id="IPR001965">
    <property type="entry name" value="Znf_PHD"/>
</dbReference>
<dbReference type="PANTHER" id="PTHR45915">
    <property type="entry name" value="TRANSCRIPTION INTERMEDIARY FACTOR"/>
    <property type="match status" value="1"/>
</dbReference>
<feature type="compositionally biased region" description="Polar residues" evidence="14">
    <location>
        <begin position="108"/>
        <end position="133"/>
    </location>
</feature>
<dbReference type="InterPro" id="IPR036427">
    <property type="entry name" value="Bromodomain-like_sf"/>
</dbReference>
<keyword evidence="5" id="KW-0862">Zinc</keyword>
<dbReference type="GO" id="GO:0003677">
    <property type="term" value="F:DNA binding"/>
    <property type="evidence" value="ECO:0007669"/>
    <property type="project" value="InterPro"/>
</dbReference>
<dbReference type="InterPro" id="IPR001487">
    <property type="entry name" value="Bromodomain"/>
</dbReference>
<evidence type="ECO:0000256" key="2">
    <source>
        <dbReference type="ARBA" id="ARBA00007444"/>
    </source>
</evidence>
<dbReference type="GO" id="GO:0008270">
    <property type="term" value="F:zinc ion binding"/>
    <property type="evidence" value="ECO:0007669"/>
    <property type="project" value="UniProtKB-KW"/>
</dbReference>
<feature type="compositionally biased region" description="Pro residues" evidence="14">
    <location>
        <begin position="1507"/>
        <end position="1519"/>
    </location>
</feature>
<dbReference type="InterPro" id="IPR037374">
    <property type="entry name" value="BAZ2A/B_Bromo"/>
</dbReference>
<feature type="compositionally biased region" description="Polar residues" evidence="14">
    <location>
        <begin position="1427"/>
        <end position="1436"/>
    </location>
</feature>
<dbReference type="PROSITE" id="PS00633">
    <property type="entry name" value="BROMODOMAIN_1"/>
    <property type="match status" value="1"/>
</dbReference>
<dbReference type="PROSITE" id="PS50014">
    <property type="entry name" value="BROMODOMAIN_2"/>
    <property type="match status" value="1"/>
</dbReference>
<dbReference type="SMART" id="SM00391">
    <property type="entry name" value="MBD"/>
    <property type="match status" value="1"/>
</dbReference>
<evidence type="ECO:0000256" key="11">
    <source>
        <dbReference type="ARBA" id="ARBA00068259"/>
    </source>
</evidence>
<keyword evidence="6" id="KW-0805">Transcription regulation</keyword>
<feature type="region of interest" description="Disordered" evidence="14">
    <location>
        <begin position="484"/>
        <end position="521"/>
    </location>
</feature>
<dbReference type="Proteomes" id="UP000549499">
    <property type="component" value="Unassembled WGS sequence"/>
</dbReference>
<evidence type="ECO:0000256" key="12">
    <source>
        <dbReference type="PROSITE-ProRule" id="PRU00035"/>
    </source>
</evidence>
<feature type="region of interest" description="Disordered" evidence="14">
    <location>
        <begin position="1"/>
        <end position="41"/>
    </location>
</feature>
<dbReference type="InterPro" id="IPR028941">
    <property type="entry name" value="WHIM2_dom"/>
</dbReference>
<dbReference type="GO" id="GO:0005634">
    <property type="term" value="C:nucleus"/>
    <property type="evidence" value="ECO:0007669"/>
    <property type="project" value="UniProtKB-SubCell"/>
</dbReference>
<feature type="compositionally biased region" description="Polar residues" evidence="14">
    <location>
        <begin position="614"/>
        <end position="624"/>
    </location>
</feature>
<dbReference type="Gene3D" id="3.30.40.10">
    <property type="entry name" value="Zinc/RING finger domain, C3HC4 (zinc finger)"/>
    <property type="match status" value="1"/>
</dbReference>
<evidence type="ECO:0000259" key="16">
    <source>
        <dbReference type="PROSITE" id="PS50016"/>
    </source>
</evidence>
<feature type="region of interest" description="Disordered" evidence="14">
    <location>
        <begin position="349"/>
        <end position="418"/>
    </location>
</feature>
<feature type="region of interest" description="Disordered" evidence="14">
    <location>
        <begin position="77"/>
        <end position="288"/>
    </location>
</feature>
<keyword evidence="3" id="KW-0479">Metal-binding</keyword>
<accession>A0A7K5HKQ3</accession>
<feature type="non-terminal residue" evidence="19">
    <location>
        <position position="1"/>
    </location>
</feature>
<feature type="compositionally biased region" description="Low complexity" evidence="14">
    <location>
        <begin position="177"/>
        <end position="200"/>
    </location>
</feature>
<evidence type="ECO:0000256" key="9">
    <source>
        <dbReference type="ARBA" id="ARBA00023163"/>
    </source>
</evidence>
<dbReference type="SMART" id="SM00249">
    <property type="entry name" value="PHD"/>
    <property type="match status" value="1"/>
</dbReference>
<evidence type="ECO:0000256" key="6">
    <source>
        <dbReference type="ARBA" id="ARBA00023015"/>
    </source>
</evidence>
<dbReference type="Pfam" id="PF00439">
    <property type="entry name" value="Bromodomain"/>
    <property type="match status" value="1"/>
</dbReference>
<evidence type="ECO:0000259" key="17">
    <source>
        <dbReference type="PROSITE" id="PS50827"/>
    </source>
</evidence>
<feature type="region of interest" description="Disordered" evidence="14">
    <location>
        <begin position="1950"/>
        <end position="2015"/>
    </location>
</feature>
<dbReference type="InterPro" id="IPR013083">
    <property type="entry name" value="Znf_RING/FYVE/PHD"/>
</dbReference>
<evidence type="ECO:0000256" key="1">
    <source>
        <dbReference type="ARBA" id="ARBA00004123"/>
    </source>
</evidence>
<evidence type="ECO:0000256" key="14">
    <source>
        <dbReference type="SAM" id="MobiDB-lite"/>
    </source>
</evidence>
<dbReference type="Pfam" id="PF15613">
    <property type="entry name" value="WSD"/>
    <property type="match status" value="2"/>
</dbReference>
<evidence type="ECO:0000259" key="15">
    <source>
        <dbReference type="PROSITE" id="PS50014"/>
    </source>
</evidence>
<reference evidence="19 20" key="1">
    <citation type="submission" date="2019-09" db="EMBL/GenBank/DDBJ databases">
        <title>Bird 10,000 Genomes (B10K) Project - Family phase.</title>
        <authorList>
            <person name="Zhang G."/>
        </authorList>
    </citation>
    <scope>NUCLEOTIDE SEQUENCE [LARGE SCALE GENOMIC DNA]</scope>
    <source>
        <strain evidence="19">B10K-DU-003-44</strain>
        <tissue evidence="19">Muscle</tissue>
    </source>
</reference>
<dbReference type="FunFam" id="1.20.920.10:FF:000023">
    <property type="entry name" value="Bromodomain adjacent to zinc finger domain protein 2B"/>
    <property type="match status" value="1"/>
</dbReference>
<dbReference type="OrthoDB" id="21449at2759"/>
<feature type="compositionally biased region" description="Polar residues" evidence="14">
    <location>
        <begin position="352"/>
        <end position="365"/>
    </location>
</feature>
<feature type="compositionally biased region" description="Low complexity" evidence="14">
    <location>
        <begin position="277"/>
        <end position="288"/>
    </location>
</feature>
<dbReference type="CDD" id="cd15630">
    <property type="entry name" value="PHD_BAZ2B"/>
    <property type="match status" value="1"/>
</dbReference>
<feature type="compositionally biased region" description="Acidic residues" evidence="14">
    <location>
        <begin position="548"/>
        <end position="604"/>
    </location>
</feature>
<dbReference type="GO" id="GO:0000785">
    <property type="term" value="C:chromatin"/>
    <property type="evidence" value="ECO:0007669"/>
    <property type="project" value="TreeGrafter"/>
</dbReference>
<feature type="compositionally biased region" description="Basic and acidic residues" evidence="14">
    <location>
        <begin position="1238"/>
        <end position="1247"/>
    </location>
</feature>
<keyword evidence="9" id="KW-0804">Transcription</keyword>
<dbReference type="SUPFAM" id="SSF47370">
    <property type="entry name" value="Bromodomain"/>
    <property type="match status" value="1"/>
</dbReference>
<dbReference type="Pfam" id="PF02791">
    <property type="entry name" value="DDT"/>
    <property type="match status" value="1"/>
</dbReference>
<feature type="region of interest" description="Disordered" evidence="14">
    <location>
        <begin position="937"/>
        <end position="959"/>
    </location>
</feature>
<evidence type="ECO:0000259" key="18">
    <source>
        <dbReference type="PROSITE" id="PS50982"/>
    </source>
</evidence>
<dbReference type="EMBL" id="VYZB01000130">
    <property type="protein sequence ID" value="NWS69813.1"/>
    <property type="molecule type" value="Genomic_DNA"/>
</dbReference>
<feature type="compositionally biased region" description="Acidic residues" evidence="14">
    <location>
        <begin position="1248"/>
        <end position="1258"/>
    </location>
</feature>
<proteinExistence type="inferred from homology"/>
<feature type="compositionally biased region" description="Low complexity" evidence="14">
    <location>
        <begin position="8"/>
        <end position="32"/>
    </location>
</feature>
<feature type="region of interest" description="Disordered" evidence="14">
    <location>
        <begin position="747"/>
        <end position="783"/>
    </location>
</feature>
<keyword evidence="20" id="KW-1185">Reference proteome</keyword>
<feature type="compositionally biased region" description="Basic and acidic residues" evidence="14">
    <location>
        <begin position="747"/>
        <end position="768"/>
    </location>
</feature>
<gene>
    <name evidence="19" type="primary">Baz2b</name>
    <name evidence="19" type="ORF">CROSUL_R01884</name>
</gene>
<comment type="subcellular location">
    <subcellularLocation>
        <location evidence="1">Nucleus</location>
    </subcellularLocation>
</comment>
<dbReference type="PROSITE" id="PS50827">
    <property type="entry name" value="DDT"/>
    <property type="match status" value="1"/>
</dbReference>
<dbReference type="PROSITE" id="PS50016">
    <property type="entry name" value="ZF_PHD_2"/>
    <property type="match status" value="1"/>
</dbReference>
<comment type="caution">
    <text evidence="19">The sequence shown here is derived from an EMBL/GenBank/DDBJ whole genome shotgun (WGS) entry which is preliminary data.</text>
</comment>
<feature type="compositionally biased region" description="Basic and acidic residues" evidence="14">
    <location>
        <begin position="1984"/>
        <end position="1995"/>
    </location>
</feature>
<feature type="compositionally biased region" description="Basic and acidic residues" evidence="14">
    <location>
        <begin position="534"/>
        <end position="547"/>
    </location>
</feature>
<feature type="domain" description="MBD" evidence="18">
    <location>
        <begin position="680"/>
        <end position="755"/>
    </location>
</feature>
<dbReference type="PRINTS" id="PR00503">
    <property type="entry name" value="BROMODOMAIN"/>
</dbReference>
<keyword evidence="7" id="KW-0175">Coiled coil</keyword>
<evidence type="ECO:0000256" key="3">
    <source>
        <dbReference type="ARBA" id="ARBA00022723"/>
    </source>
</evidence>
<sequence>MESGERLSSPSVSSAAASTPVSSTPSVASAVSKGGLPAGAASLSSTINTCEWWRTADTHSRPGAAFFPPLLGIPPLFAPPAQNHDSASFHSRATGKNSRSSAEKGINGSLNGNSTPAVSGISTSVLSTSTAPSAGQVKAVTSGAGGRKYNQEQGKAQLLDTRADKIKDKKPRKKAVESSSNSDSDSGSSSDTSSEGISSSDSDDLEEDEEEEDQSAEESEDDESDSENEAHHKNKNKVLMHGGVTDTKTDGQKPHEKSQEKRTHQQIPLVSDTQTHPSFQSQQKQPQVLSQQLPFIFQSSQAKEESVNKHTSVIQSTGLVPNVKPLSLVHQAKKETYLKLIVPSPDLLKAGNKNTSEESLSLTSDVRSKREQHKQTFPAAQLKKQESSKSLKKVIAALSSPKPTSSSPAHQKLTPLENNHSNPFLTNALLGNHQPNGVIQSVIQEAPLALTTKLKSQPKISDSVAVSSGAPFSLPVNLSACGKKTAGNRTPVMPSTSPVLPGSGKDKPISNNAVNAVKPQHRLHSAKLVVEQFRGADSDAPSSKDSDDSNDDDDDDEDEDEDDEDDDSDDSQSESDSNSESDTEGSEDEDDEDDKDQDESDTDTEGEKTPLKLNKTTSSVKSSSIGLAAHSTPLNLQVTKTPSSAPAALCPESQPAVLLGTAPSALTPSTHCGISKRRRVTDERELRVPLEYGWQRETRIRNFGGRLQGEVAYFAPCGKKLRQYPEVVKGVQWCLLKEEEVLPRIRAMEGRRGRPPNPDRQHSREESRMRRRKGRPPNVGSTEFLDNTDAKLLRKLQAQEIARQAAQIKLLRKLQKQEQARAAKEAKKQQAIMAAEEKRKQKEQIKIMKQQEKIKRIQQIRMEKELRAQQILEAKKKKKEEAANAKLLEAEKRIKEKEMRRQQAVLLKHQELERHRLDMERERRRQHMMLMKAMEARKKAEEKERLKQEKRDEKRLNKERKLEQRRLELEMAKELKKPNEDMCLADQKPLPELPRIPGLVLDGSTFSDCLMVVQFLRNFGKVLGFDVNVDVPSLSVLQEGLLNIGDSMGEVQDLLVKLVSAAVCDPGLVTGFKAKTILGEHLMNVGINRDNVSEILQIFMEAHCGQTELTESLKTKAFQAHTPAQKGSVLAFLVNELACSKGVVSEIDKNIDYMSNLRRDKWMVEGKLRKLRIIHAKKTGKRDATGGGDGGEEQHSLETPTPGRKRRRKGGDSDYDDDDDDDSDDQADEDDEDEEDKEDKKGKKTEVCEDEDDGDEAASVEELEKQIEKLTKQQSQYRKKLFEASHCLRSMMFGQDRYRRRYWILPQCGGVFVEGMESGEGLEEIAKEKEKLKKAESMHIKEEEFEAEEKLHYLNPTHCEQKEDLKEKDNTNLFLQKPGSFSKLSKLLEVAKMPPESDILSPKPNGSAANGCALPYPSNSKNSLCSLQPAVSQSTPEKGDSKSLFSPNASGTGKFYSTPLMPNDQLLKTLTEKSRQWFSLLPRTPCDDTSVTQLDTPATAASLTPQSHPPSKSPSPVPSPLLGSASAQSPVGLSPFALSPLQQMKSGLPIMGLQFCGWPTGVLTSNVPFSSPLPTLGSGLGLSEVNGNSFLASGVPASKSESPALQAEKTAPAPSAAVEVAKPVDYPNPKPIPEEMQYGWWRITDPEDLKALLKVLHLRGIREKALQKQIQKHLDYITLACIKNKDVAIIDINENEDNQVTRDVVENWSVEEQAMEMDLAILQQVEDLERRVASASLQVKGWLCPEPASERDDLVYREHKSITRLHKKHDGDSAGGGEGNASSLERRSDNPLDIAVTRLADLERNIERRYLKSPLSTTIQIKLDNVGTVTVPAPAPSISGDGDGTEEDIAPGLRVWRRALSEARSAAQVALCIQQLQKAIAWEKSIMKVYCQICRKGDNEELLLLCDGCDKGCHTYCHRPKITTIPDGDWFCPTCIAKASGQTLKIKKLQMKGKKGNEQKRSRKIAGDTEDEDSATTSASLKRGKTEPKKRKMDESVSASQLKPENATAIKKPKRDDSKDLAMCSMILSELETHEDAWPFLLPVNLKLVPGYKKVIKKPMDFSTIRDKLSSGQYPNLEAFSLDVRLVFDNCETFNEDDSDIGRAGHNMRKYFEKKWTEMFKVS</sequence>
<evidence type="ECO:0000256" key="10">
    <source>
        <dbReference type="ARBA" id="ARBA00023242"/>
    </source>
</evidence>